<dbReference type="InterPro" id="IPR024084">
    <property type="entry name" value="IsoPropMal-DH-like_dom"/>
</dbReference>
<dbReference type="PANTHER" id="PTHR43540:SF1">
    <property type="entry name" value="ISOCHORISMATASE HYDROLASE"/>
    <property type="match status" value="1"/>
</dbReference>
<dbReference type="SUPFAM" id="SSF52499">
    <property type="entry name" value="Isochorismatase-like hydrolases"/>
    <property type="match status" value="1"/>
</dbReference>
<organism evidence="5 6">
    <name type="scientific">Penicillium chermesinum</name>
    <dbReference type="NCBI Taxonomy" id="63820"/>
    <lineage>
        <taxon>Eukaryota</taxon>
        <taxon>Fungi</taxon>
        <taxon>Dikarya</taxon>
        <taxon>Ascomycota</taxon>
        <taxon>Pezizomycotina</taxon>
        <taxon>Eurotiomycetes</taxon>
        <taxon>Eurotiomycetidae</taxon>
        <taxon>Eurotiales</taxon>
        <taxon>Aspergillaceae</taxon>
        <taxon>Penicillium</taxon>
    </lineage>
</organism>
<dbReference type="SUPFAM" id="SSF53659">
    <property type="entry name" value="Isocitrate/Isopropylmalate dehydrogenase-like"/>
    <property type="match status" value="1"/>
</dbReference>
<comment type="similarity">
    <text evidence="2">Belongs to the isocitrate and isopropylmalate dehydrogenases family.</text>
</comment>
<sequence length="563" mass="62595">MDSLLVGLAVGEGTGPELMGIFEKVITALASPYNLKLQFIKSSRKYHSYSSLLATNDTDVLAEETLIDADHYEQFCHEVSKLGVRAIFRTSISAQALYMVRDRLQAVKVEHFNVSSSSSLMLVRDQAQGYYSGVNEIDAKGTTVTRNSYFSKAVFEQVLAFSIARAREVWGPDVPINTVTLVYKFHLFDGLFHSWSQEWKKTYGVDVKFIQGDTMNRNILAFGIQGHQLLIAANEYADIMQTILLDRFGYGAQEGACAENIYLAAPAGYLSEYQTAHGSADDITNKGIVNPSATIRAAGALLERHGACGGLRHQVDLALHSIYVKNIRTPDQKGTSKTTEFVEAFLQAIAPNLPSSADATYLHGSGSVALSRPRGKSCFMVMDFQNDFMARYKAPDVIDRLKETVPRAVDWARKQNMEVAFVRFLGDEKYQPRTWLHRNKAQGREPWCLEGSFGAAIASCVPVQPQDQIFDKKAHYDPFLSPEFERYAKQFDHLVVVGLYADICVDAAVRGAFQRGIWTTVIQECTTGLHLSAEQSFSYMQAVYGSQVISINDLVSTNRVANL</sequence>
<dbReference type="Proteomes" id="UP001150941">
    <property type="component" value="Unassembled WGS sequence"/>
</dbReference>
<dbReference type="CDD" id="cd00431">
    <property type="entry name" value="cysteine_hydrolases"/>
    <property type="match status" value="1"/>
</dbReference>
<reference evidence="5" key="1">
    <citation type="submission" date="2022-11" db="EMBL/GenBank/DDBJ databases">
        <authorList>
            <person name="Petersen C."/>
        </authorList>
    </citation>
    <scope>NUCLEOTIDE SEQUENCE</scope>
    <source>
        <strain evidence="5">IBT 19713</strain>
    </source>
</reference>
<keyword evidence="3" id="KW-0378">Hydrolase</keyword>
<dbReference type="GeneID" id="83199356"/>
<dbReference type="OrthoDB" id="167809at2759"/>
<dbReference type="GO" id="GO:0016787">
    <property type="term" value="F:hydrolase activity"/>
    <property type="evidence" value="ECO:0007669"/>
    <property type="project" value="UniProtKB-KW"/>
</dbReference>
<dbReference type="Gene3D" id="3.40.50.850">
    <property type="entry name" value="Isochorismatase-like"/>
    <property type="match status" value="1"/>
</dbReference>
<dbReference type="AlphaFoldDB" id="A0A9W9PJ48"/>
<protein>
    <recommendedName>
        <fullName evidence="4">Isopropylmalate dehydrogenase-like domain-containing protein</fullName>
    </recommendedName>
</protein>
<dbReference type="PANTHER" id="PTHR43540">
    <property type="entry name" value="PEROXYUREIDOACRYLATE/UREIDOACRYLATE AMIDOHYDROLASE-RELATED"/>
    <property type="match status" value="1"/>
</dbReference>
<keyword evidence="6" id="KW-1185">Reference proteome</keyword>
<dbReference type="InterPro" id="IPR000868">
    <property type="entry name" value="Isochorismatase-like_dom"/>
</dbReference>
<proteinExistence type="inferred from homology"/>
<comment type="similarity">
    <text evidence="1">Belongs to the isochorismatase family.</text>
</comment>
<evidence type="ECO:0000256" key="3">
    <source>
        <dbReference type="ARBA" id="ARBA00022801"/>
    </source>
</evidence>
<dbReference type="RefSeq" id="XP_058335194.1">
    <property type="nucleotide sequence ID" value="XM_058472053.1"/>
</dbReference>
<comment type="caution">
    <text evidence="5">The sequence shown here is derived from an EMBL/GenBank/DDBJ whole genome shotgun (WGS) entry which is preliminary data.</text>
</comment>
<name>A0A9W9PJ48_9EURO</name>
<dbReference type="Gene3D" id="3.40.718.10">
    <property type="entry name" value="Isopropylmalate Dehydrogenase"/>
    <property type="match status" value="1"/>
</dbReference>
<evidence type="ECO:0000256" key="1">
    <source>
        <dbReference type="ARBA" id="ARBA00006336"/>
    </source>
</evidence>
<dbReference type="Pfam" id="PF00857">
    <property type="entry name" value="Isochorismatase"/>
    <property type="match status" value="1"/>
</dbReference>
<gene>
    <name evidence="5" type="ORF">N7468_002756</name>
</gene>
<dbReference type="EMBL" id="JAPQKS010000002">
    <property type="protein sequence ID" value="KAJ5247773.1"/>
    <property type="molecule type" value="Genomic_DNA"/>
</dbReference>
<accession>A0A9W9PJ48</accession>
<evidence type="ECO:0000256" key="2">
    <source>
        <dbReference type="ARBA" id="ARBA00007769"/>
    </source>
</evidence>
<dbReference type="InterPro" id="IPR036380">
    <property type="entry name" value="Isochorismatase-like_sf"/>
</dbReference>
<evidence type="ECO:0000259" key="4">
    <source>
        <dbReference type="SMART" id="SM01329"/>
    </source>
</evidence>
<dbReference type="SMART" id="SM01329">
    <property type="entry name" value="Iso_dh"/>
    <property type="match status" value="1"/>
</dbReference>
<evidence type="ECO:0000313" key="5">
    <source>
        <dbReference type="EMBL" id="KAJ5247773.1"/>
    </source>
</evidence>
<feature type="domain" description="Isopropylmalate dehydrogenase-like" evidence="4">
    <location>
        <begin position="5"/>
        <end position="345"/>
    </location>
</feature>
<dbReference type="Pfam" id="PF00180">
    <property type="entry name" value="Iso_dh"/>
    <property type="match status" value="1"/>
</dbReference>
<evidence type="ECO:0000313" key="6">
    <source>
        <dbReference type="Proteomes" id="UP001150941"/>
    </source>
</evidence>
<reference evidence="5" key="2">
    <citation type="journal article" date="2023" name="IMA Fungus">
        <title>Comparative genomic study of the Penicillium genus elucidates a diverse pangenome and 15 lateral gene transfer events.</title>
        <authorList>
            <person name="Petersen C."/>
            <person name="Sorensen T."/>
            <person name="Nielsen M.R."/>
            <person name="Sondergaard T.E."/>
            <person name="Sorensen J.L."/>
            <person name="Fitzpatrick D.A."/>
            <person name="Frisvad J.C."/>
            <person name="Nielsen K.L."/>
        </authorList>
    </citation>
    <scope>NUCLEOTIDE SEQUENCE</scope>
    <source>
        <strain evidence="5">IBT 19713</strain>
    </source>
</reference>
<dbReference type="InterPro" id="IPR050272">
    <property type="entry name" value="Isochorismatase-like_hydrls"/>
</dbReference>